<proteinExistence type="predicted"/>
<dbReference type="PANTHER" id="PTHR48100">
    <property type="entry name" value="BROAD-SPECIFICITY PHOSPHATASE YOR283W-RELATED"/>
    <property type="match status" value="1"/>
</dbReference>
<sequence length="266" mass="31300">MENDASSTKSEKKIVLIRHGCTFMNEYLDTQGTRWGDANFTDIFHPSQHDIYKDSPLSEKGKQQAQELHDFFHAKDGKDMIENIDIVAVSPLTRTLETMEIGVLPHLRNSSKNVPIVALPLATERVYLISDHGKCRLELAQKYVYVDFEKEFEKFEREWWFTTHEHDGGDQDDNIHSFTSLHKDSYQEWRPSDENQTYSCHGEPDDLFEARMMELYKWLESRNEDMICLICHWGVLDWLTGKDFKNCEVKQVSFSDIQRKVEKRIQ</sequence>
<dbReference type="AlphaFoldDB" id="A0AAD3CWE8"/>
<accession>A0AAD3CWE8</accession>
<protein>
    <recommendedName>
        <fullName evidence="3">Phosphoglycerate mutase</fullName>
    </recommendedName>
</protein>
<evidence type="ECO:0000313" key="2">
    <source>
        <dbReference type="Proteomes" id="UP001054902"/>
    </source>
</evidence>
<dbReference type="GO" id="GO:0016791">
    <property type="term" value="F:phosphatase activity"/>
    <property type="evidence" value="ECO:0007669"/>
    <property type="project" value="TreeGrafter"/>
</dbReference>
<keyword evidence="2" id="KW-1185">Reference proteome</keyword>
<dbReference type="GO" id="GO:0005737">
    <property type="term" value="C:cytoplasm"/>
    <property type="evidence" value="ECO:0007669"/>
    <property type="project" value="TreeGrafter"/>
</dbReference>
<organism evidence="1 2">
    <name type="scientific">Chaetoceros tenuissimus</name>
    <dbReference type="NCBI Taxonomy" id="426638"/>
    <lineage>
        <taxon>Eukaryota</taxon>
        <taxon>Sar</taxon>
        <taxon>Stramenopiles</taxon>
        <taxon>Ochrophyta</taxon>
        <taxon>Bacillariophyta</taxon>
        <taxon>Coscinodiscophyceae</taxon>
        <taxon>Chaetocerotophycidae</taxon>
        <taxon>Chaetocerotales</taxon>
        <taxon>Chaetocerotaceae</taxon>
        <taxon>Chaetoceros</taxon>
    </lineage>
</organism>
<dbReference type="Proteomes" id="UP001054902">
    <property type="component" value="Unassembled WGS sequence"/>
</dbReference>
<dbReference type="SUPFAM" id="SSF53254">
    <property type="entry name" value="Phosphoglycerate mutase-like"/>
    <property type="match status" value="1"/>
</dbReference>
<dbReference type="InterPro" id="IPR050275">
    <property type="entry name" value="PGM_Phosphatase"/>
</dbReference>
<dbReference type="InterPro" id="IPR013078">
    <property type="entry name" value="His_Pase_superF_clade-1"/>
</dbReference>
<dbReference type="InterPro" id="IPR029033">
    <property type="entry name" value="His_PPase_superfam"/>
</dbReference>
<dbReference type="CDD" id="cd07067">
    <property type="entry name" value="HP_PGM_like"/>
    <property type="match status" value="1"/>
</dbReference>
<gene>
    <name evidence="1" type="ORF">CTEN210_09724</name>
</gene>
<comment type="caution">
    <text evidence="1">The sequence shown here is derived from an EMBL/GenBank/DDBJ whole genome shotgun (WGS) entry which is preliminary data.</text>
</comment>
<reference evidence="1 2" key="1">
    <citation type="journal article" date="2021" name="Sci. Rep.">
        <title>The genome of the diatom Chaetoceros tenuissimus carries an ancient integrated fragment of an extant virus.</title>
        <authorList>
            <person name="Hongo Y."/>
            <person name="Kimura K."/>
            <person name="Takaki Y."/>
            <person name="Yoshida Y."/>
            <person name="Baba S."/>
            <person name="Kobayashi G."/>
            <person name="Nagasaki K."/>
            <person name="Hano T."/>
            <person name="Tomaru Y."/>
        </authorList>
    </citation>
    <scope>NUCLEOTIDE SEQUENCE [LARGE SCALE GENOMIC DNA]</scope>
    <source>
        <strain evidence="1 2">NIES-3715</strain>
    </source>
</reference>
<dbReference type="Pfam" id="PF00300">
    <property type="entry name" value="His_Phos_1"/>
    <property type="match status" value="1"/>
</dbReference>
<dbReference type="SMART" id="SM00855">
    <property type="entry name" value="PGAM"/>
    <property type="match status" value="1"/>
</dbReference>
<dbReference type="EMBL" id="BLLK01000046">
    <property type="protein sequence ID" value="GFH53248.1"/>
    <property type="molecule type" value="Genomic_DNA"/>
</dbReference>
<evidence type="ECO:0008006" key="3">
    <source>
        <dbReference type="Google" id="ProtNLM"/>
    </source>
</evidence>
<evidence type="ECO:0000313" key="1">
    <source>
        <dbReference type="EMBL" id="GFH53248.1"/>
    </source>
</evidence>
<dbReference type="Gene3D" id="3.40.50.1240">
    <property type="entry name" value="Phosphoglycerate mutase-like"/>
    <property type="match status" value="1"/>
</dbReference>
<name>A0AAD3CWE8_9STRA</name>
<dbReference type="PANTHER" id="PTHR48100:SF57">
    <property type="entry name" value="PHOSPHOGLYCERATE MUTASE"/>
    <property type="match status" value="1"/>
</dbReference>